<dbReference type="AlphaFoldDB" id="A0A5B9WEE9"/>
<reference evidence="2 3" key="1">
    <citation type="submission" date="2019-08" db="EMBL/GenBank/DDBJ databases">
        <title>Deep-cultivation of Planctomycetes and their phenomic and genomic characterization uncovers novel biology.</title>
        <authorList>
            <person name="Wiegand S."/>
            <person name="Jogler M."/>
            <person name="Boedeker C."/>
            <person name="Pinto D."/>
            <person name="Vollmers J."/>
            <person name="Rivas-Marin E."/>
            <person name="Kohn T."/>
            <person name="Peeters S.H."/>
            <person name="Heuer A."/>
            <person name="Rast P."/>
            <person name="Oberbeckmann S."/>
            <person name="Bunk B."/>
            <person name="Jeske O."/>
            <person name="Meyerdierks A."/>
            <person name="Storesund J.E."/>
            <person name="Kallscheuer N."/>
            <person name="Luecker S."/>
            <person name="Lage O.M."/>
            <person name="Pohl T."/>
            <person name="Merkel B.J."/>
            <person name="Hornburger P."/>
            <person name="Mueller R.-W."/>
            <person name="Bruemmer F."/>
            <person name="Labrenz M."/>
            <person name="Spormann A.M."/>
            <person name="Op den Camp H."/>
            <person name="Overmann J."/>
            <person name="Amann R."/>
            <person name="Jetten M.S.M."/>
            <person name="Mascher T."/>
            <person name="Medema M.H."/>
            <person name="Devos D.P."/>
            <person name="Kaster A.-K."/>
            <person name="Ovreas L."/>
            <person name="Rohde M."/>
            <person name="Galperin M.Y."/>
            <person name="Jogler C."/>
        </authorList>
    </citation>
    <scope>NUCLEOTIDE SEQUENCE [LARGE SCALE GENOMIC DNA]</scope>
    <source>
        <strain evidence="2 3">OJF2</strain>
    </source>
</reference>
<sequence precursor="true">MRRSLTALALAGLAGSFLTAATARGADDDFCKDGDGCCQRKASKPALRLGAVAYAPGSVTVFEGLRRYLGKRGLEVDYVLYSNYDALVDALLRKQVDVAWNTPLAHAQFHRKAGNASKTLVMRDVDCDVRSALVVRDDSGVRSLDGLKGKTLIMGSRDAAESTVLPAYYLRQAGLDLGSGAVKVHSLDGEVDLRGNPCSSESHVLKALKDGKGQAGIIGERMWNDLAKNHPDQASGLTCLWITPAFSHCVFTAAKDFDPALAARFTELMLAMDPADEAAAEPMRLEGTRKWVAGSPDGFKDLLKALDSDGNAASPAAPAAADRR</sequence>
<dbReference type="Proteomes" id="UP000324233">
    <property type="component" value="Chromosome"/>
</dbReference>
<proteinExistence type="predicted"/>
<protein>
    <submittedName>
        <fullName evidence="2">ABC transporter, phosphonate, periplasmic substrate-binding protein</fullName>
    </submittedName>
</protein>
<keyword evidence="3" id="KW-1185">Reference proteome</keyword>
<dbReference type="SUPFAM" id="SSF53850">
    <property type="entry name" value="Periplasmic binding protein-like II"/>
    <property type="match status" value="1"/>
</dbReference>
<keyword evidence="1" id="KW-0732">Signal</keyword>
<evidence type="ECO:0000313" key="3">
    <source>
        <dbReference type="Proteomes" id="UP000324233"/>
    </source>
</evidence>
<dbReference type="Pfam" id="PF12974">
    <property type="entry name" value="Phosphonate-bd"/>
    <property type="match status" value="1"/>
</dbReference>
<dbReference type="PANTHER" id="PTHR35841">
    <property type="entry name" value="PHOSPHONATES-BINDING PERIPLASMIC PROTEIN"/>
    <property type="match status" value="1"/>
</dbReference>
<evidence type="ECO:0000256" key="1">
    <source>
        <dbReference type="SAM" id="SignalP"/>
    </source>
</evidence>
<dbReference type="Gene3D" id="3.40.190.10">
    <property type="entry name" value="Periplasmic binding protein-like II"/>
    <property type="match status" value="2"/>
</dbReference>
<dbReference type="OrthoDB" id="9776786at2"/>
<dbReference type="KEGG" id="agv:OJF2_75270"/>
<feature type="chain" id="PRO_5022916344" evidence="1">
    <location>
        <begin position="26"/>
        <end position="324"/>
    </location>
</feature>
<gene>
    <name evidence="2" type="ORF">OJF2_75270</name>
</gene>
<dbReference type="PANTHER" id="PTHR35841:SF1">
    <property type="entry name" value="PHOSPHONATES-BINDING PERIPLASMIC PROTEIN"/>
    <property type="match status" value="1"/>
</dbReference>
<dbReference type="RefSeq" id="WP_148598300.1">
    <property type="nucleotide sequence ID" value="NZ_CP042997.1"/>
</dbReference>
<evidence type="ECO:0000313" key="2">
    <source>
        <dbReference type="EMBL" id="QEH38917.1"/>
    </source>
</evidence>
<name>A0A5B9WEE9_9BACT</name>
<organism evidence="2 3">
    <name type="scientific">Aquisphaera giovannonii</name>
    <dbReference type="NCBI Taxonomy" id="406548"/>
    <lineage>
        <taxon>Bacteria</taxon>
        <taxon>Pseudomonadati</taxon>
        <taxon>Planctomycetota</taxon>
        <taxon>Planctomycetia</taxon>
        <taxon>Isosphaerales</taxon>
        <taxon>Isosphaeraceae</taxon>
        <taxon>Aquisphaera</taxon>
    </lineage>
</organism>
<accession>A0A5B9WEE9</accession>
<dbReference type="EMBL" id="CP042997">
    <property type="protein sequence ID" value="QEH38917.1"/>
    <property type="molecule type" value="Genomic_DNA"/>
</dbReference>
<feature type="signal peptide" evidence="1">
    <location>
        <begin position="1"/>
        <end position="25"/>
    </location>
</feature>